<dbReference type="EMBL" id="WRXN01000001">
    <property type="protein sequence ID" value="MVT07627.1"/>
    <property type="molecule type" value="Genomic_DNA"/>
</dbReference>
<dbReference type="InterPro" id="IPR051675">
    <property type="entry name" value="Endo/Exo/Phosphatase_dom_1"/>
</dbReference>
<dbReference type="GO" id="GO:0015627">
    <property type="term" value="C:type II protein secretion system complex"/>
    <property type="evidence" value="ECO:0007669"/>
    <property type="project" value="TreeGrafter"/>
</dbReference>
<dbReference type="AlphaFoldDB" id="A0A7K1TZT2"/>
<evidence type="ECO:0000313" key="2">
    <source>
        <dbReference type="Proteomes" id="UP000461730"/>
    </source>
</evidence>
<accession>A0A7K1TZT2</accession>
<dbReference type="Proteomes" id="UP000461730">
    <property type="component" value="Unassembled WGS sequence"/>
</dbReference>
<comment type="caution">
    <text evidence="1">The sequence shown here is derived from an EMBL/GenBank/DDBJ whole genome shotgun (WGS) entry which is preliminary data.</text>
</comment>
<dbReference type="RefSeq" id="WP_157305011.1">
    <property type="nucleotide sequence ID" value="NZ_WRXN01000001.1"/>
</dbReference>
<keyword evidence="2" id="KW-1185">Reference proteome</keyword>
<evidence type="ECO:0008006" key="3">
    <source>
        <dbReference type="Google" id="ProtNLM"/>
    </source>
</evidence>
<protein>
    <recommendedName>
        <fullName evidence="3">Competence protein ComEA</fullName>
    </recommendedName>
</protein>
<dbReference type="GO" id="GO:0015628">
    <property type="term" value="P:protein secretion by the type II secretion system"/>
    <property type="evidence" value="ECO:0007669"/>
    <property type="project" value="TreeGrafter"/>
</dbReference>
<dbReference type="SUPFAM" id="SSF47781">
    <property type="entry name" value="RuvA domain 2-like"/>
    <property type="match status" value="2"/>
</dbReference>
<reference evidence="1 2" key="1">
    <citation type="submission" date="2019-12" db="EMBL/GenBank/DDBJ databases">
        <title>Chitinophaga sp. strain ysch24 (GDMCC 1.1355), whole genome shotgun sequence.</title>
        <authorList>
            <person name="Zhang X."/>
        </authorList>
    </citation>
    <scope>NUCLEOTIDE SEQUENCE [LARGE SCALE GENOMIC DNA]</scope>
    <source>
        <strain evidence="2">ysch24</strain>
    </source>
</reference>
<evidence type="ECO:0000313" key="1">
    <source>
        <dbReference type="EMBL" id="MVT07627.1"/>
    </source>
</evidence>
<dbReference type="Pfam" id="PF12836">
    <property type="entry name" value="HHH_3"/>
    <property type="match status" value="2"/>
</dbReference>
<name>A0A7K1TZT2_9BACT</name>
<gene>
    <name evidence="1" type="ORF">GO493_05085</name>
</gene>
<sequence length="211" mass="24164">MTQHPVWKEYFRFSRKERSGILILLLLSVVCFALPVSRPQYHPAVITQAPASLKEMKTFREPVKKKAAPAYVRKVYTLDINKADSAAWEALPGIGPVLAARIVRFRDKLGGFYSIAQVGETYGLPDSTFKKIQASLQLHKVSLKKLDINQTDEKTLAQHPYIRYKLARVIVLYRSNNGPFRLPEQLLELPLVDDSIYRKLEHYIKTENSPL</sequence>
<dbReference type="PANTHER" id="PTHR21180">
    <property type="entry name" value="ENDONUCLEASE/EXONUCLEASE/PHOSPHATASE FAMILY DOMAIN-CONTAINING PROTEIN 1"/>
    <property type="match status" value="1"/>
</dbReference>
<organism evidence="1 2">
    <name type="scientific">Chitinophaga tropicalis</name>
    <dbReference type="NCBI Taxonomy" id="2683588"/>
    <lineage>
        <taxon>Bacteria</taxon>
        <taxon>Pseudomonadati</taxon>
        <taxon>Bacteroidota</taxon>
        <taxon>Chitinophagia</taxon>
        <taxon>Chitinophagales</taxon>
        <taxon>Chitinophagaceae</taxon>
        <taxon>Chitinophaga</taxon>
    </lineage>
</organism>
<dbReference type="PANTHER" id="PTHR21180:SF32">
    <property type="entry name" value="ENDONUCLEASE_EXONUCLEASE_PHOSPHATASE FAMILY DOMAIN-CONTAINING PROTEIN 1"/>
    <property type="match status" value="1"/>
</dbReference>
<dbReference type="InterPro" id="IPR010994">
    <property type="entry name" value="RuvA_2-like"/>
</dbReference>
<dbReference type="Gene3D" id="1.10.150.280">
    <property type="entry name" value="AF1531-like domain"/>
    <property type="match status" value="2"/>
</dbReference>
<proteinExistence type="predicted"/>